<feature type="compositionally biased region" description="Polar residues" evidence="1">
    <location>
        <begin position="35"/>
        <end position="57"/>
    </location>
</feature>
<reference evidence="2" key="1">
    <citation type="submission" date="2020-07" db="EMBL/GenBank/DDBJ databases">
        <title>Draft Genome Sequence of a Deep-Sea Yeast, Naganishia (Cryptococcus) liquefaciens strain N6.</title>
        <authorList>
            <person name="Han Y.W."/>
            <person name="Kajitani R."/>
            <person name="Morimoto H."/>
            <person name="Parhat M."/>
            <person name="Tsubouchi H."/>
            <person name="Bakenova O."/>
            <person name="Ogata M."/>
            <person name="Argunhan B."/>
            <person name="Aoki R."/>
            <person name="Kajiwara S."/>
            <person name="Itoh T."/>
            <person name="Iwasaki H."/>
        </authorList>
    </citation>
    <scope>NUCLEOTIDE SEQUENCE</scope>
    <source>
        <strain evidence="2">N6</strain>
    </source>
</reference>
<evidence type="ECO:0000256" key="1">
    <source>
        <dbReference type="SAM" id="MobiDB-lite"/>
    </source>
</evidence>
<gene>
    <name evidence="2" type="ORF">NliqN6_2276</name>
</gene>
<evidence type="ECO:0000313" key="2">
    <source>
        <dbReference type="EMBL" id="GHJ85874.1"/>
    </source>
</evidence>
<proteinExistence type="predicted"/>
<feature type="compositionally biased region" description="Gly residues" evidence="1">
    <location>
        <begin position="16"/>
        <end position="25"/>
    </location>
</feature>
<sequence length="280" mass="31428">MKYRRPYTRDKRRGKGTGSKPGVGSGSTSTRSSTAPNAVSTGVQSGSISKAPSSSETSRFDASANTRRLASLLSSTTLNTAQEEKTGQWGEVSETDSSRNEAMATLKGLLNIDQTEDSIMSGVDCMAITAKEEEEKKKKAHDTEKVMEFLLHLTRERYARYPERLDRGEEIQFAEVFNAELQGWEAFNGEYHKWPEVNCLICITPITSYNVKEFVQQLAPLQSLPCDVENIWKELHGKWKDPKYICDTILRALLGFMDSRLEALGAREEELAAEFKRIDI</sequence>
<feature type="compositionally biased region" description="Basic residues" evidence="1">
    <location>
        <begin position="1"/>
        <end position="15"/>
    </location>
</feature>
<organism evidence="2 3">
    <name type="scientific">Naganishia liquefaciens</name>
    <dbReference type="NCBI Taxonomy" id="104408"/>
    <lineage>
        <taxon>Eukaryota</taxon>
        <taxon>Fungi</taxon>
        <taxon>Dikarya</taxon>
        <taxon>Basidiomycota</taxon>
        <taxon>Agaricomycotina</taxon>
        <taxon>Tremellomycetes</taxon>
        <taxon>Filobasidiales</taxon>
        <taxon>Filobasidiaceae</taxon>
        <taxon>Naganishia</taxon>
    </lineage>
</organism>
<keyword evidence="3" id="KW-1185">Reference proteome</keyword>
<evidence type="ECO:0000313" key="3">
    <source>
        <dbReference type="Proteomes" id="UP000620104"/>
    </source>
</evidence>
<accession>A0A8H3TRX1</accession>
<feature type="region of interest" description="Disordered" evidence="1">
    <location>
        <begin position="1"/>
        <end position="98"/>
    </location>
</feature>
<dbReference type="Proteomes" id="UP000620104">
    <property type="component" value="Unassembled WGS sequence"/>
</dbReference>
<dbReference type="AlphaFoldDB" id="A0A8H3TRX1"/>
<feature type="compositionally biased region" description="Low complexity" evidence="1">
    <location>
        <begin position="62"/>
        <end position="81"/>
    </location>
</feature>
<name>A0A8H3TRX1_9TREE</name>
<comment type="caution">
    <text evidence="2">The sequence shown here is derived from an EMBL/GenBank/DDBJ whole genome shotgun (WGS) entry which is preliminary data.</text>
</comment>
<dbReference type="EMBL" id="BLZA01000016">
    <property type="protein sequence ID" value="GHJ85874.1"/>
    <property type="molecule type" value="Genomic_DNA"/>
</dbReference>
<protein>
    <submittedName>
        <fullName evidence="2">Uncharacterized protein</fullName>
    </submittedName>
</protein>